<dbReference type="Proteomes" id="UP000029578">
    <property type="component" value="Unassembled WGS sequence"/>
</dbReference>
<proteinExistence type="predicted"/>
<name>A0A096D0N1_9BACT</name>
<dbReference type="SUPFAM" id="SSF51391">
    <property type="entry name" value="Thiamin phosphate synthase"/>
    <property type="match status" value="1"/>
</dbReference>
<comment type="pathway">
    <text evidence="1">Cofactor biosynthesis; thiamine diphosphate biosynthesis.</text>
</comment>
<evidence type="ECO:0000256" key="2">
    <source>
        <dbReference type="ARBA" id="ARBA00022977"/>
    </source>
</evidence>
<evidence type="ECO:0000256" key="1">
    <source>
        <dbReference type="ARBA" id="ARBA00004948"/>
    </source>
</evidence>
<dbReference type="PANTHER" id="PTHR20857">
    <property type="entry name" value="THIAMINE-PHOSPHATE PYROPHOSPHORYLASE"/>
    <property type="match status" value="1"/>
</dbReference>
<dbReference type="GO" id="GO:0004789">
    <property type="term" value="F:thiamine-phosphate diphosphorylase activity"/>
    <property type="evidence" value="ECO:0007669"/>
    <property type="project" value="TreeGrafter"/>
</dbReference>
<sequence>MKWIIITSPEFLSGEATFISKLFSQGLDLLHLRKPEASLEAYKQLLLQIPEQWHSRIVLHEHFELAEEYKLHGIHLNRRCSVAPNAYHGSISCSCHTIEEVITQKDSKDYVFLSPIFDSISKVGYHAAFSPTLLKQAAVENVIDEKVIALGGITANNILLVKEWHFGGVALLGDIWKRMSDPQVDEYLKHIRTLL</sequence>
<dbReference type="InterPro" id="IPR013785">
    <property type="entry name" value="Aldolase_TIM"/>
</dbReference>
<dbReference type="GO" id="GO:0005737">
    <property type="term" value="C:cytoplasm"/>
    <property type="evidence" value="ECO:0007669"/>
    <property type="project" value="TreeGrafter"/>
</dbReference>
<dbReference type="Gene3D" id="3.20.20.70">
    <property type="entry name" value="Aldolase class I"/>
    <property type="match status" value="1"/>
</dbReference>
<dbReference type="Pfam" id="PF02581">
    <property type="entry name" value="TMP-TENI"/>
    <property type="match status" value="1"/>
</dbReference>
<dbReference type="InterPro" id="IPR036206">
    <property type="entry name" value="ThiamineP_synth_sf"/>
</dbReference>
<gene>
    <name evidence="4" type="ORF">HMPREF0661_03925</name>
</gene>
<dbReference type="AlphaFoldDB" id="A0A096D0N1"/>
<evidence type="ECO:0000259" key="3">
    <source>
        <dbReference type="Pfam" id="PF02581"/>
    </source>
</evidence>
<dbReference type="PANTHER" id="PTHR20857:SF15">
    <property type="entry name" value="THIAMINE-PHOSPHATE SYNTHASE"/>
    <property type="match status" value="1"/>
</dbReference>
<keyword evidence="2" id="KW-0784">Thiamine biosynthesis</keyword>
<dbReference type="InterPro" id="IPR022998">
    <property type="entry name" value="ThiamineP_synth_TenI"/>
</dbReference>
<accession>A0A096D0N1</accession>
<protein>
    <submittedName>
        <fullName evidence="4">Hydrogenase</fullName>
    </submittedName>
</protein>
<evidence type="ECO:0000313" key="4">
    <source>
        <dbReference type="EMBL" id="KGF51089.1"/>
    </source>
</evidence>
<reference evidence="4 5" key="1">
    <citation type="submission" date="2014-07" db="EMBL/GenBank/DDBJ databases">
        <authorList>
            <person name="McCorrison J."/>
            <person name="Sanka R."/>
            <person name="Torralba M."/>
            <person name="Gillis M."/>
            <person name="Haft D.H."/>
            <person name="Methe B."/>
            <person name="Sutton G."/>
            <person name="Nelson K.E."/>
        </authorList>
    </citation>
    <scope>NUCLEOTIDE SEQUENCE [LARGE SCALE GENOMIC DNA]</scope>
    <source>
        <strain evidence="4 5">DNF00666</strain>
    </source>
</reference>
<dbReference type="CDD" id="cd00564">
    <property type="entry name" value="TMP_TenI"/>
    <property type="match status" value="1"/>
</dbReference>
<evidence type="ECO:0000313" key="5">
    <source>
        <dbReference type="Proteomes" id="UP000029578"/>
    </source>
</evidence>
<dbReference type="GO" id="GO:0009228">
    <property type="term" value="P:thiamine biosynthetic process"/>
    <property type="evidence" value="ECO:0007669"/>
    <property type="project" value="UniProtKB-KW"/>
</dbReference>
<dbReference type="RefSeq" id="WP_036863291.1">
    <property type="nucleotide sequence ID" value="NZ_JRNS01000233.1"/>
</dbReference>
<comment type="caution">
    <text evidence="4">The sequence shown here is derived from an EMBL/GenBank/DDBJ whole genome shotgun (WGS) entry which is preliminary data.</text>
</comment>
<organism evidence="4 5">
    <name type="scientific">Prevotella melaninogenica DNF00666</name>
    <dbReference type="NCBI Taxonomy" id="1401073"/>
    <lineage>
        <taxon>Bacteria</taxon>
        <taxon>Pseudomonadati</taxon>
        <taxon>Bacteroidota</taxon>
        <taxon>Bacteroidia</taxon>
        <taxon>Bacteroidales</taxon>
        <taxon>Prevotellaceae</taxon>
        <taxon>Prevotella</taxon>
    </lineage>
</organism>
<dbReference type="EMBL" id="JRNS01000233">
    <property type="protein sequence ID" value="KGF51089.1"/>
    <property type="molecule type" value="Genomic_DNA"/>
</dbReference>
<feature type="domain" description="Thiamine phosphate synthase/TenI" evidence="3">
    <location>
        <begin position="15"/>
        <end position="174"/>
    </location>
</feature>